<accession>A5AX32</accession>
<evidence type="ECO:0008006" key="3">
    <source>
        <dbReference type="Google" id="ProtNLM"/>
    </source>
</evidence>
<feature type="compositionally biased region" description="Basic and acidic residues" evidence="1">
    <location>
        <begin position="258"/>
        <end position="267"/>
    </location>
</feature>
<gene>
    <name evidence="2" type="ORF">VITISV_037778</name>
</gene>
<dbReference type="AlphaFoldDB" id="A5AX32"/>
<proteinExistence type="predicted"/>
<protein>
    <recommendedName>
        <fullName evidence="3">Aminotransferase-like plant mobile domain-containing protein</fullName>
    </recommendedName>
</protein>
<evidence type="ECO:0000313" key="2">
    <source>
        <dbReference type="EMBL" id="CAN78421.1"/>
    </source>
</evidence>
<name>A5AX32_VITVI</name>
<evidence type="ECO:0000256" key="1">
    <source>
        <dbReference type="SAM" id="MobiDB-lite"/>
    </source>
</evidence>
<organism evidence="2">
    <name type="scientific">Vitis vinifera</name>
    <name type="common">Grape</name>
    <dbReference type="NCBI Taxonomy" id="29760"/>
    <lineage>
        <taxon>Eukaryota</taxon>
        <taxon>Viridiplantae</taxon>
        <taxon>Streptophyta</taxon>
        <taxon>Embryophyta</taxon>
        <taxon>Tracheophyta</taxon>
        <taxon>Spermatophyta</taxon>
        <taxon>Magnoliopsida</taxon>
        <taxon>eudicotyledons</taxon>
        <taxon>Gunneridae</taxon>
        <taxon>Pentapetalae</taxon>
        <taxon>rosids</taxon>
        <taxon>Vitales</taxon>
        <taxon>Vitaceae</taxon>
        <taxon>Viteae</taxon>
        <taxon>Vitis</taxon>
    </lineage>
</organism>
<sequence length="570" mass="65530">MTFFKCFKEKTITILEDDSEDFEEGTTLLVHKSLIDLQSLSVPVTKDPLHISSWSQVASCKLTNISNSKLNKVKPVFDVLLLNSSHPTTIEVHDEFGLLGSRVHDGEAKWGSSFKVLGESFFTEGYWEWVEEVLGRHEPFLKGWPFANVGVLPLTPCILPLERFPSPFRTCIILLDYPSLDLFKMRWYQARKSYLMMQQSPHSHQVVEIYSLHIIEFCCETKGKSLVKLASWVSFWYKGSMKYAKPPKKSTKNKAHRPKDTHNPSKEIDHVKSCTQSEMKFFDNLGIAEADVKETYLAAFLSMLVMQVRSSLGRWLGEYFDTHFISPSWNHSPQMTYYSDEFFAKCFDDLQAQTLIMFCKGVKLDHLALTHKERNLGILKTFWGVFQRFFALEETVYQHWESCIRLGTYSKVTISDYHSLKEFSVTKAYADWRIRVVGDNQFVDERDESSPKDRFKNVVPTRESMPFTSTMQQDNHFIIPLPLSCSHLDDESITNILSDVLIESQGQKTTIGDTTYDELTLLAVAGKIDELFNAITKTGVDPSPFYEDISRSTKPTFSYCYVSNCGYSKL</sequence>
<feature type="region of interest" description="Disordered" evidence="1">
    <location>
        <begin position="244"/>
        <end position="267"/>
    </location>
</feature>
<feature type="compositionally biased region" description="Basic residues" evidence="1">
    <location>
        <begin position="245"/>
        <end position="257"/>
    </location>
</feature>
<dbReference type="EMBL" id="AM438855">
    <property type="protein sequence ID" value="CAN78421.1"/>
    <property type="molecule type" value="Genomic_DNA"/>
</dbReference>
<reference evidence="2" key="1">
    <citation type="journal article" date="2007" name="PLoS ONE">
        <title>The first genome sequence of an elite grapevine cultivar (Pinot noir Vitis vinifera L.): coping with a highly heterozygous genome.</title>
        <authorList>
            <person name="Velasco R."/>
            <person name="Zharkikh A."/>
            <person name="Troggio M."/>
            <person name="Cartwright D.A."/>
            <person name="Cestaro A."/>
            <person name="Pruss D."/>
            <person name="Pindo M."/>
            <person name="FitzGerald L.M."/>
            <person name="Vezzulli S."/>
            <person name="Reid J."/>
            <person name="Malacarne G."/>
            <person name="Iliev D."/>
            <person name="Coppola G."/>
            <person name="Wardell B."/>
            <person name="Micheletti D."/>
            <person name="Macalma T."/>
            <person name="Facci M."/>
            <person name="Mitchell J.T."/>
            <person name="Perazzolli M."/>
            <person name="Eldredge G."/>
            <person name="Gatto P."/>
            <person name="Oyzerski R."/>
            <person name="Moretto M."/>
            <person name="Gutin N."/>
            <person name="Stefanini M."/>
            <person name="Chen Y."/>
            <person name="Segala C."/>
            <person name="Davenport C."/>
            <person name="Dematte L."/>
            <person name="Mraz A."/>
            <person name="Battilana J."/>
            <person name="Stormo K."/>
            <person name="Costa F."/>
            <person name="Tao Q."/>
            <person name="Si-Ammour A."/>
            <person name="Harkins T."/>
            <person name="Lackey A."/>
            <person name="Perbost C."/>
            <person name="Taillon B."/>
            <person name="Stella A."/>
            <person name="Solovyev V."/>
            <person name="Fawcett J.A."/>
            <person name="Sterck L."/>
            <person name="Vandepoele K."/>
            <person name="Grando S.M."/>
            <person name="Toppo S."/>
            <person name="Moser C."/>
            <person name="Lanchbury J."/>
            <person name="Bogden R."/>
            <person name="Skolnick M."/>
            <person name="Sgaramella V."/>
            <person name="Bhatnagar S.K."/>
            <person name="Fontana P."/>
            <person name="Gutin A."/>
            <person name="Van de Peer Y."/>
            <person name="Salamini F."/>
            <person name="Viola R."/>
        </authorList>
    </citation>
    <scope>NUCLEOTIDE SEQUENCE</scope>
</reference>